<dbReference type="Pfam" id="PF04209">
    <property type="entry name" value="HgmA_C"/>
    <property type="match status" value="1"/>
</dbReference>
<evidence type="ECO:0000259" key="1">
    <source>
        <dbReference type="Pfam" id="PF04209"/>
    </source>
</evidence>
<dbReference type="InterPro" id="IPR011051">
    <property type="entry name" value="RmlC_Cupin_sf"/>
</dbReference>
<dbReference type="InterPro" id="IPR046451">
    <property type="entry name" value="HgmA_C"/>
</dbReference>
<organism evidence="2 3">
    <name type="scientific">Microvirga splendida</name>
    <dbReference type="NCBI Taxonomy" id="2795727"/>
    <lineage>
        <taxon>Bacteria</taxon>
        <taxon>Pseudomonadati</taxon>
        <taxon>Pseudomonadota</taxon>
        <taxon>Alphaproteobacteria</taxon>
        <taxon>Hyphomicrobiales</taxon>
        <taxon>Methylobacteriaceae</taxon>
        <taxon>Microvirga</taxon>
    </lineage>
</organism>
<gene>
    <name evidence="2" type="ORF">JAO75_24165</name>
</gene>
<keyword evidence="3" id="KW-1185">Reference proteome</keyword>
<comment type="caution">
    <text evidence="2">The sequence shown here is derived from an EMBL/GenBank/DDBJ whole genome shotgun (WGS) entry which is preliminary data.</text>
</comment>
<evidence type="ECO:0000313" key="2">
    <source>
        <dbReference type="EMBL" id="MBJ6128491.1"/>
    </source>
</evidence>
<dbReference type="Proteomes" id="UP000620670">
    <property type="component" value="Unassembled WGS sequence"/>
</dbReference>
<protein>
    <submittedName>
        <fullName evidence="2">Homogentisate 1,2-dioxygenase</fullName>
    </submittedName>
</protein>
<dbReference type="RefSeq" id="WP_199051759.1">
    <property type="nucleotide sequence ID" value="NZ_JAELXT010000053.1"/>
</dbReference>
<accession>A0ABS0Y867</accession>
<dbReference type="EMBL" id="JAELXT010000053">
    <property type="protein sequence ID" value="MBJ6128491.1"/>
    <property type="molecule type" value="Genomic_DNA"/>
</dbReference>
<name>A0ABS0Y867_9HYPH</name>
<sequence length="56" mass="6501">SNVELKPHKLEGTLAFMFETRFPQKVTAFAAETESLQKDYASYGQKLKKHFNPNQR</sequence>
<proteinExistence type="predicted"/>
<evidence type="ECO:0000313" key="3">
    <source>
        <dbReference type="Proteomes" id="UP000620670"/>
    </source>
</evidence>
<reference evidence="3" key="1">
    <citation type="submission" date="2020-12" db="EMBL/GenBank/DDBJ databases">
        <title>Hymenobacter sp.</title>
        <authorList>
            <person name="Kim M.K."/>
        </authorList>
    </citation>
    <scope>NUCLEOTIDE SEQUENCE [LARGE SCALE GENOMIC DNA]</scope>
    <source>
        <strain evidence="3">BT325</strain>
    </source>
</reference>
<feature type="domain" description="Homogentisate 1,2-dioxygenase C-terminal" evidence="1">
    <location>
        <begin position="1"/>
        <end position="51"/>
    </location>
</feature>
<feature type="non-terminal residue" evidence="2">
    <location>
        <position position="1"/>
    </location>
</feature>
<dbReference type="SUPFAM" id="SSF51182">
    <property type="entry name" value="RmlC-like cupins"/>
    <property type="match status" value="1"/>
</dbReference>